<evidence type="ECO:0000313" key="4">
    <source>
        <dbReference type="Proteomes" id="UP000280307"/>
    </source>
</evidence>
<organism evidence="3 4">
    <name type="scientific">Candidatus Viridilinea halotolerans</name>
    <dbReference type="NCBI Taxonomy" id="2491704"/>
    <lineage>
        <taxon>Bacteria</taxon>
        <taxon>Bacillati</taxon>
        <taxon>Chloroflexota</taxon>
        <taxon>Chloroflexia</taxon>
        <taxon>Chloroflexales</taxon>
        <taxon>Chloroflexineae</taxon>
        <taxon>Oscillochloridaceae</taxon>
        <taxon>Candidatus Viridilinea</taxon>
    </lineage>
</organism>
<keyword evidence="1" id="KW-0732">Signal</keyword>
<feature type="domain" description="SCP" evidence="2">
    <location>
        <begin position="47"/>
        <end position="165"/>
    </location>
</feature>
<evidence type="ECO:0000256" key="1">
    <source>
        <dbReference type="SAM" id="SignalP"/>
    </source>
</evidence>
<dbReference type="SUPFAM" id="SSF55797">
    <property type="entry name" value="PR-1-like"/>
    <property type="match status" value="1"/>
</dbReference>
<sequence>MPNLPPHQLTPLRVVVLLCALLLLGLSPNSISATTPDPATLTQQVIELTNAERSTLGLPPLKGQVNLQDAAMWITADNAAHNTLSHIDSLGRRITQRYPDFGYTNYNWIGENLTMGASTAEGALTSWINSPGHYETMLKADFCEMGAGYAYNANSAYKHYWAQSFGCRFGVHPVVINREAATTSTTTVALYIYGTGWAQEVRLSNDGVNWSAWEPYQPERNWTLAPGSGTRTVYVELRNGSTVRSAQDSIDLRDAPYRVFLPLVQR</sequence>
<dbReference type="AlphaFoldDB" id="A0A426TRE2"/>
<reference evidence="3 4" key="1">
    <citation type="submission" date="2018-12" db="EMBL/GenBank/DDBJ databases">
        <title>Genome Sequence of Candidatus Viridilinea halotolerans isolated from saline sulfide-rich spring.</title>
        <authorList>
            <person name="Grouzdev D.S."/>
            <person name="Burganskaya E.I."/>
            <person name="Krutkina M.S."/>
            <person name="Sukhacheva M.V."/>
            <person name="Gorlenko V.M."/>
        </authorList>
    </citation>
    <scope>NUCLEOTIDE SEQUENCE [LARGE SCALE GENOMIC DNA]</scope>
    <source>
        <strain evidence="3">Chok-6</strain>
    </source>
</reference>
<protein>
    <submittedName>
        <fullName evidence="3">CAP domain-containing protein</fullName>
    </submittedName>
</protein>
<dbReference type="InterPro" id="IPR035940">
    <property type="entry name" value="CAP_sf"/>
</dbReference>
<dbReference type="Gene3D" id="3.40.33.10">
    <property type="entry name" value="CAP"/>
    <property type="match status" value="1"/>
</dbReference>
<dbReference type="PANTHER" id="PTHR31157">
    <property type="entry name" value="SCP DOMAIN-CONTAINING PROTEIN"/>
    <property type="match status" value="1"/>
</dbReference>
<feature type="signal peptide" evidence="1">
    <location>
        <begin position="1"/>
        <end position="33"/>
    </location>
</feature>
<dbReference type="PANTHER" id="PTHR31157:SF1">
    <property type="entry name" value="SCP DOMAIN-CONTAINING PROTEIN"/>
    <property type="match status" value="1"/>
</dbReference>
<name>A0A426TRE2_9CHLR</name>
<dbReference type="Proteomes" id="UP000280307">
    <property type="component" value="Unassembled WGS sequence"/>
</dbReference>
<gene>
    <name evidence="3" type="ORF">EI684_21540</name>
</gene>
<evidence type="ECO:0000259" key="2">
    <source>
        <dbReference type="Pfam" id="PF00188"/>
    </source>
</evidence>
<proteinExistence type="predicted"/>
<comment type="caution">
    <text evidence="3">The sequence shown here is derived from an EMBL/GenBank/DDBJ whole genome shotgun (WGS) entry which is preliminary data.</text>
</comment>
<dbReference type="Pfam" id="PF00188">
    <property type="entry name" value="CAP"/>
    <property type="match status" value="1"/>
</dbReference>
<dbReference type="EMBL" id="RSAS01000891">
    <property type="protein sequence ID" value="RRR66000.1"/>
    <property type="molecule type" value="Genomic_DNA"/>
</dbReference>
<dbReference type="InterPro" id="IPR014044">
    <property type="entry name" value="CAP_dom"/>
</dbReference>
<accession>A0A426TRE2</accession>
<feature type="chain" id="PRO_5019316223" evidence="1">
    <location>
        <begin position="34"/>
        <end position="266"/>
    </location>
</feature>
<dbReference type="CDD" id="cd05379">
    <property type="entry name" value="CAP_bacterial"/>
    <property type="match status" value="1"/>
</dbReference>
<evidence type="ECO:0000313" key="3">
    <source>
        <dbReference type="EMBL" id="RRR66000.1"/>
    </source>
</evidence>